<feature type="region of interest" description="Disordered" evidence="12">
    <location>
        <begin position="347"/>
        <end position="368"/>
    </location>
</feature>
<keyword evidence="8 11" id="KW-0067">ATP-binding</keyword>
<dbReference type="GO" id="GO:0005524">
    <property type="term" value="F:ATP binding"/>
    <property type="evidence" value="ECO:0007669"/>
    <property type="project" value="UniProtKB-KW"/>
</dbReference>
<dbReference type="InterPro" id="IPR048448">
    <property type="entry name" value="DnaX-like_C"/>
</dbReference>
<dbReference type="InterPro" id="IPR003593">
    <property type="entry name" value="AAA+_ATPase"/>
</dbReference>
<comment type="catalytic activity">
    <reaction evidence="10 11">
        <text>DNA(n) + a 2'-deoxyribonucleoside 5'-triphosphate = DNA(n+1) + diphosphate</text>
        <dbReference type="Rhea" id="RHEA:22508"/>
        <dbReference type="Rhea" id="RHEA-COMP:17339"/>
        <dbReference type="Rhea" id="RHEA-COMP:17340"/>
        <dbReference type="ChEBI" id="CHEBI:33019"/>
        <dbReference type="ChEBI" id="CHEBI:61560"/>
        <dbReference type="ChEBI" id="CHEBI:173112"/>
        <dbReference type="EC" id="2.7.7.7"/>
    </reaction>
</comment>
<dbReference type="PANTHER" id="PTHR11669">
    <property type="entry name" value="REPLICATION FACTOR C / DNA POLYMERASE III GAMMA-TAU SUBUNIT"/>
    <property type="match status" value="1"/>
</dbReference>
<dbReference type="InterPro" id="IPR008921">
    <property type="entry name" value="DNA_pol3_clamp-load_cplx_C"/>
</dbReference>
<dbReference type="Pfam" id="PF12169">
    <property type="entry name" value="DNA_pol3_gamma3"/>
    <property type="match status" value="1"/>
</dbReference>
<proteinExistence type="inferred from homology"/>
<dbReference type="PANTHER" id="PTHR11669:SF0">
    <property type="entry name" value="PROTEIN STICHEL-LIKE 2"/>
    <property type="match status" value="1"/>
</dbReference>
<evidence type="ECO:0000259" key="13">
    <source>
        <dbReference type="SMART" id="SM00382"/>
    </source>
</evidence>
<dbReference type="GO" id="GO:0003887">
    <property type="term" value="F:DNA-directed DNA polymerase activity"/>
    <property type="evidence" value="ECO:0007669"/>
    <property type="project" value="UniProtKB-KW"/>
</dbReference>
<dbReference type="InterPro" id="IPR022754">
    <property type="entry name" value="DNA_pol_III_gamma-3"/>
</dbReference>
<dbReference type="InterPro" id="IPR038454">
    <property type="entry name" value="DnaA_N_sf"/>
</dbReference>
<comment type="subunit">
    <text evidence="11">DNA polymerase III contains a core (composed of alpha, epsilon and theta chains) that associates with a tau subunit. This core dimerizes to form the POLIII' complex. PolIII' associates with the gamma complex (composed of gamma, delta, delta', psi and chi chains) and with the beta chain to form the complete DNA polymerase III complex.</text>
</comment>
<evidence type="ECO:0000256" key="12">
    <source>
        <dbReference type="SAM" id="MobiDB-lite"/>
    </source>
</evidence>
<keyword evidence="3 11" id="KW-0548">Nucleotidyltransferase</keyword>
<dbReference type="CDD" id="cd00009">
    <property type="entry name" value="AAA"/>
    <property type="match status" value="1"/>
</dbReference>
<dbReference type="PRINTS" id="PR00300">
    <property type="entry name" value="CLPPROTEASEA"/>
</dbReference>
<dbReference type="CDD" id="cd18137">
    <property type="entry name" value="HLD_clamp_pol_III_gamma_tau"/>
    <property type="match status" value="1"/>
</dbReference>
<keyword evidence="5" id="KW-0479">Metal-binding</keyword>
<dbReference type="Pfam" id="PF13177">
    <property type="entry name" value="DNA_pol3_delta2"/>
    <property type="match status" value="1"/>
</dbReference>
<dbReference type="AlphaFoldDB" id="A0A419DEC0"/>
<feature type="domain" description="AAA+ ATPase" evidence="13">
    <location>
        <begin position="37"/>
        <end position="179"/>
    </location>
</feature>
<keyword evidence="7" id="KW-0862">Zinc</keyword>
<dbReference type="SUPFAM" id="SSF52540">
    <property type="entry name" value="P-loop containing nucleoside triphosphate hydrolases"/>
    <property type="match status" value="1"/>
</dbReference>
<evidence type="ECO:0000256" key="2">
    <source>
        <dbReference type="ARBA" id="ARBA00022679"/>
    </source>
</evidence>
<dbReference type="SUPFAM" id="SSF48019">
    <property type="entry name" value="post-AAA+ oligomerization domain-like"/>
    <property type="match status" value="1"/>
</dbReference>
<dbReference type="GO" id="GO:0003677">
    <property type="term" value="F:DNA binding"/>
    <property type="evidence" value="ECO:0007669"/>
    <property type="project" value="InterPro"/>
</dbReference>
<keyword evidence="9 11" id="KW-0239">DNA-directed DNA polymerase</keyword>
<organism evidence="14 15">
    <name type="scientific">candidate division WS5 bacterium</name>
    <dbReference type="NCBI Taxonomy" id="2093353"/>
    <lineage>
        <taxon>Bacteria</taxon>
        <taxon>candidate division WS5</taxon>
    </lineage>
</organism>
<reference evidence="14 15" key="1">
    <citation type="journal article" date="2017" name="ISME J.">
        <title>Energy and carbon metabolisms in a deep terrestrial subsurface fluid microbial community.</title>
        <authorList>
            <person name="Momper L."/>
            <person name="Jungbluth S.P."/>
            <person name="Lee M.D."/>
            <person name="Amend J.P."/>
        </authorList>
    </citation>
    <scope>NUCLEOTIDE SEQUENCE [LARGE SCALE GENOMIC DNA]</scope>
    <source>
        <strain evidence="14">SURF_29</strain>
    </source>
</reference>
<evidence type="ECO:0000256" key="3">
    <source>
        <dbReference type="ARBA" id="ARBA00022695"/>
    </source>
</evidence>
<gene>
    <name evidence="11 14" type="primary">dnaX</name>
    <name evidence="14" type="ORF">C4544_03025</name>
</gene>
<comment type="similarity">
    <text evidence="1 11">Belongs to the DnaX/STICHEL family.</text>
</comment>
<evidence type="ECO:0000256" key="9">
    <source>
        <dbReference type="ARBA" id="ARBA00022932"/>
    </source>
</evidence>
<sequence>MARVALYRKYRPQDFAKVGGQEHIMKTLQNAVKASNFSHAYIFCGPRGIGKTSVARIMAKAVNCSSPKDGNPCNKCSSCTSVNSQTALDIIEIDAASNRGIDEIRDLREKVKFTPSELKYKVFIIDEVHMLTKEAFNALLKTLEEPPSHALFILATTEIHKIPATVISRCQRFDFKKISREELEKGLVKIVKAEKIKIKQEALNIIAKASDGGFRDAISILDQVSMNAGNKEITEGEVAELLGMVDGGKISELMDVVEKGDKKEALELLSVLLSRGGDIGQITKGLMSLCREKVKENLENSDLTDKYVYAIEVLSDSNKDFKHALHPQLSLEVAIIKIINKFGDRDRLSRDNSDNSGDAKSNTLKPDMLKKIKDKEEPVREEASGEIKWDQVLFEIKSKNNSIHAFVRESEPVFIEDEIKLIFPYKFHKERIEDRRNKKIVEEAIQKVCGREYIVVCELGKAKVQTRDDSRTGKKEAEKGATETDILDILGGEVLN</sequence>
<accession>A0A419DEC0</accession>
<dbReference type="Gene3D" id="3.30.300.180">
    <property type="match status" value="1"/>
</dbReference>
<evidence type="ECO:0000256" key="4">
    <source>
        <dbReference type="ARBA" id="ARBA00022705"/>
    </source>
</evidence>
<dbReference type="SMART" id="SM00382">
    <property type="entry name" value="AAA"/>
    <property type="match status" value="1"/>
</dbReference>
<keyword evidence="4 11" id="KW-0235">DNA replication</keyword>
<dbReference type="EC" id="2.7.7.7" evidence="11"/>
<comment type="caution">
    <text evidence="14">The sequence shown here is derived from an EMBL/GenBank/DDBJ whole genome shotgun (WGS) entry which is preliminary data.</text>
</comment>
<evidence type="ECO:0000256" key="1">
    <source>
        <dbReference type="ARBA" id="ARBA00006360"/>
    </source>
</evidence>
<dbReference type="GO" id="GO:0046872">
    <property type="term" value="F:metal ion binding"/>
    <property type="evidence" value="ECO:0007669"/>
    <property type="project" value="UniProtKB-KW"/>
</dbReference>
<dbReference type="EMBL" id="QZJW01000019">
    <property type="protein sequence ID" value="RJO61459.1"/>
    <property type="molecule type" value="Genomic_DNA"/>
</dbReference>
<dbReference type="GO" id="GO:0009360">
    <property type="term" value="C:DNA polymerase III complex"/>
    <property type="evidence" value="ECO:0007669"/>
    <property type="project" value="InterPro"/>
</dbReference>
<evidence type="ECO:0000256" key="10">
    <source>
        <dbReference type="ARBA" id="ARBA00049244"/>
    </source>
</evidence>
<dbReference type="Gene3D" id="1.10.8.60">
    <property type="match status" value="1"/>
</dbReference>
<dbReference type="FunFam" id="3.40.50.300:FF:000014">
    <property type="entry name" value="DNA polymerase III subunit gamma/tau"/>
    <property type="match status" value="1"/>
</dbReference>
<dbReference type="Pfam" id="PF22608">
    <property type="entry name" value="DNAX_ATPase_lid"/>
    <property type="match status" value="1"/>
</dbReference>
<evidence type="ECO:0000256" key="5">
    <source>
        <dbReference type="ARBA" id="ARBA00022723"/>
    </source>
</evidence>
<comment type="function">
    <text evidence="11">DNA polymerase III is a complex, multichain enzyme responsible for most of the replicative synthesis in bacteria. This DNA polymerase also exhibits 3' to 5' exonuclease activity.</text>
</comment>
<dbReference type="InterPro" id="IPR001270">
    <property type="entry name" value="ClpA/B"/>
</dbReference>
<dbReference type="NCBIfam" id="TIGR02397">
    <property type="entry name" value="dnaX_nterm"/>
    <property type="match status" value="1"/>
</dbReference>
<evidence type="ECO:0000313" key="15">
    <source>
        <dbReference type="Proteomes" id="UP000285655"/>
    </source>
</evidence>
<dbReference type="Proteomes" id="UP000285655">
    <property type="component" value="Unassembled WGS sequence"/>
</dbReference>
<keyword evidence="6 11" id="KW-0547">Nucleotide-binding</keyword>
<dbReference type="Pfam" id="PF20964">
    <property type="entry name" value="DnaX_C"/>
    <property type="match status" value="1"/>
</dbReference>
<dbReference type="Gene3D" id="3.40.50.300">
    <property type="entry name" value="P-loop containing nucleotide triphosphate hydrolases"/>
    <property type="match status" value="1"/>
</dbReference>
<dbReference type="InterPro" id="IPR027417">
    <property type="entry name" value="P-loop_NTPase"/>
</dbReference>
<dbReference type="NCBIfam" id="NF004046">
    <property type="entry name" value="PRK05563.1"/>
    <property type="match status" value="1"/>
</dbReference>
<keyword evidence="2 11" id="KW-0808">Transferase</keyword>
<dbReference type="GO" id="GO:0006261">
    <property type="term" value="P:DNA-templated DNA replication"/>
    <property type="evidence" value="ECO:0007669"/>
    <property type="project" value="TreeGrafter"/>
</dbReference>
<evidence type="ECO:0000256" key="11">
    <source>
        <dbReference type="RuleBase" id="RU364063"/>
    </source>
</evidence>
<protein>
    <recommendedName>
        <fullName evidence="11">DNA polymerase III subunit gamma/tau</fullName>
        <ecNumber evidence="11">2.7.7.7</ecNumber>
    </recommendedName>
</protein>
<evidence type="ECO:0000256" key="7">
    <source>
        <dbReference type="ARBA" id="ARBA00022833"/>
    </source>
</evidence>
<dbReference type="InterPro" id="IPR050238">
    <property type="entry name" value="DNA_Rep/Repair_Clamp_Loader"/>
</dbReference>
<name>A0A419DEC0_9BACT</name>
<evidence type="ECO:0000256" key="6">
    <source>
        <dbReference type="ARBA" id="ARBA00022741"/>
    </source>
</evidence>
<dbReference type="InterPro" id="IPR012763">
    <property type="entry name" value="DNA_pol_III_sug/sutau_N"/>
</dbReference>
<evidence type="ECO:0000313" key="14">
    <source>
        <dbReference type="EMBL" id="RJO61459.1"/>
    </source>
</evidence>
<dbReference type="InterPro" id="IPR045085">
    <property type="entry name" value="HLD_clamp_pol_III_gamma_tau"/>
</dbReference>
<evidence type="ECO:0000256" key="8">
    <source>
        <dbReference type="ARBA" id="ARBA00022840"/>
    </source>
</evidence>